<accession>A0A0A5HUY4</accession>
<organism evidence="10 11">
    <name type="scientific">Pontibacillus marinus BH030004 = DSM 16465</name>
    <dbReference type="NCBI Taxonomy" id="1385511"/>
    <lineage>
        <taxon>Bacteria</taxon>
        <taxon>Bacillati</taxon>
        <taxon>Bacillota</taxon>
        <taxon>Bacilli</taxon>
        <taxon>Bacillales</taxon>
        <taxon>Bacillaceae</taxon>
        <taxon>Pontibacillus</taxon>
    </lineage>
</organism>
<evidence type="ECO:0000256" key="6">
    <source>
        <dbReference type="ARBA" id="ARBA00022989"/>
    </source>
</evidence>
<feature type="transmembrane region" description="Helical" evidence="8">
    <location>
        <begin position="162"/>
        <end position="187"/>
    </location>
</feature>
<dbReference type="eggNOG" id="COG1174">
    <property type="taxonomic scope" value="Bacteria"/>
</dbReference>
<dbReference type="FunFam" id="1.10.3720.10:FF:000001">
    <property type="entry name" value="Glycine betaine ABC transporter, permease"/>
    <property type="match status" value="1"/>
</dbReference>
<keyword evidence="5" id="KW-0029">Amino-acid transport</keyword>
<reference evidence="10 11" key="1">
    <citation type="submission" date="2013-08" db="EMBL/GenBank/DDBJ databases">
        <authorList>
            <person name="Huang J."/>
            <person name="Wang G."/>
        </authorList>
    </citation>
    <scope>NUCLEOTIDE SEQUENCE [LARGE SCALE GENOMIC DNA]</scope>
    <source>
        <strain evidence="10 11">BH030004</strain>
    </source>
</reference>
<evidence type="ECO:0000313" key="10">
    <source>
        <dbReference type="EMBL" id="KGX87437.1"/>
    </source>
</evidence>
<keyword evidence="4 8" id="KW-0812">Transmembrane</keyword>
<name>A0A0A5HUY4_9BACI</name>
<dbReference type="InterPro" id="IPR035906">
    <property type="entry name" value="MetI-like_sf"/>
</dbReference>
<dbReference type="PANTHER" id="PTHR30177:SF4">
    <property type="entry name" value="OSMOPROTECTANT IMPORT PERMEASE PROTEIN OSMW"/>
    <property type="match status" value="1"/>
</dbReference>
<dbReference type="AlphaFoldDB" id="A0A0A5HUY4"/>
<feature type="domain" description="ABC transmembrane type-1" evidence="9">
    <location>
        <begin position="45"/>
        <end position="226"/>
    </location>
</feature>
<dbReference type="InterPro" id="IPR051204">
    <property type="entry name" value="ABC_transp_perm/SBD"/>
</dbReference>
<evidence type="ECO:0000256" key="5">
    <source>
        <dbReference type="ARBA" id="ARBA00022970"/>
    </source>
</evidence>
<keyword evidence="11" id="KW-1185">Reference proteome</keyword>
<evidence type="ECO:0000256" key="8">
    <source>
        <dbReference type="RuleBase" id="RU363032"/>
    </source>
</evidence>
<gene>
    <name evidence="10" type="ORF">N783_09810</name>
</gene>
<dbReference type="Gene3D" id="1.10.3720.10">
    <property type="entry name" value="MetI-like"/>
    <property type="match status" value="1"/>
</dbReference>
<dbReference type="Pfam" id="PF00528">
    <property type="entry name" value="BPD_transp_1"/>
    <property type="match status" value="1"/>
</dbReference>
<proteinExistence type="inferred from homology"/>
<feature type="transmembrane region" description="Helical" evidence="8">
    <location>
        <begin position="207"/>
        <end position="229"/>
    </location>
</feature>
<dbReference type="CDD" id="cd06261">
    <property type="entry name" value="TM_PBP2"/>
    <property type="match status" value="1"/>
</dbReference>
<evidence type="ECO:0000256" key="7">
    <source>
        <dbReference type="ARBA" id="ARBA00023136"/>
    </source>
</evidence>
<dbReference type="OrthoDB" id="9801163at2"/>
<evidence type="ECO:0000313" key="11">
    <source>
        <dbReference type="Proteomes" id="UP000030403"/>
    </source>
</evidence>
<dbReference type="SUPFAM" id="SSF161098">
    <property type="entry name" value="MetI-like"/>
    <property type="match status" value="1"/>
</dbReference>
<dbReference type="EMBL" id="AVPF01000024">
    <property type="protein sequence ID" value="KGX87437.1"/>
    <property type="molecule type" value="Genomic_DNA"/>
</dbReference>
<evidence type="ECO:0000256" key="3">
    <source>
        <dbReference type="ARBA" id="ARBA00022448"/>
    </source>
</evidence>
<dbReference type="GO" id="GO:0055085">
    <property type="term" value="P:transmembrane transport"/>
    <property type="evidence" value="ECO:0007669"/>
    <property type="project" value="InterPro"/>
</dbReference>
<feature type="transmembrane region" description="Helical" evidence="8">
    <location>
        <begin position="12"/>
        <end position="35"/>
    </location>
</feature>
<keyword evidence="3 8" id="KW-0813">Transport</keyword>
<sequence>MSNRRMVGVIKVSLYVVIVAILLWAYFAGAFQFIVDNPGDLLYLTKQHIKLVSISSILAILVAVSLGVFITRPKFKKFEGVVMNFANVGQTVPSLAILALVMSYLGLGWQTAVFALWFNSLLPILRNTLAGINNVDSSIIDAGRGMGMKEGQILWKLELPNAMYAIMGGIRTAVVINVGSAALAFLIGGGGLGDLIFTGISLYDTGIMLAGTVPVIILAISIDFLLGGFEKLVISKGLKRDLDMA</sequence>
<keyword evidence="6 8" id="KW-1133">Transmembrane helix</keyword>
<dbReference type="GO" id="GO:0005886">
    <property type="term" value="C:plasma membrane"/>
    <property type="evidence" value="ECO:0007669"/>
    <property type="project" value="UniProtKB-SubCell"/>
</dbReference>
<dbReference type="Proteomes" id="UP000030403">
    <property type="component" value="Unassembled WGS sequence"/>
</dbReference>
<dbReference type="GO" id="GO:0006865">
    <property type="term" value="P:amino acid transport"/>
    <property type="evidence" value="ECO:0007669"/>
    <property type="project" value="UniProtKB-KW"/>
</dbReference>
<dbReference type="InterPro" id="IPR000515">
    <property type="entry name" value="MetI-like"/>
</dbReference>
<dbReference type="GO" id="GO:0031460">
    <property type="term" value="P:glycine betaine transport"/>
    <property type="evidence" value="ECO:0007669"/>
    <property type="project" value="TreeGrafter"/>
</dbReference>
<dbReference type="STRING" id="1385511.GCA_000425225_03141"/>
<evidence type="ECO:0000256" key="1">
    <source>
        <dbReference type="ARBA" id="ARBA00004651"/>
    </source>
</evidence>
<protein>
    <submittedName>
        <fullName evidence="10">ABC transporter permease</fullName>
    </submittedName>
</protein>
<evidence type="ECO:0000256" key="2">
    <source>
        <dbReference type="ARBA" id="ARBA00007069"/>
    </source>
</evidence>
<dbReference type="RefSeq" id="WP_027446765.1">
    <property type="nucleotide sequence ID" value="NZ_AULJ01000040.1"/>
</dbReference>
<feature type="transmembrane region" description="Helical" evidence="8">
    <location>
        <begin position="107"/>
        <end position="125"/>
    </location>
</feature>
<feature type="transmembrane region" description="Helical" evidence="8">
    <location>
        <begin position="81"/>
        <end position="101"/>
    </location>
</feature>
<evidence type="ECO:0000259" key="9">
    <source>
        <dbReference type="PROSITE" id="PS50928"/>
    </source>
</evidence>
<keyword evidence="7 8" id="KW-0472">Membrane</keyword>
<feature type="transmembrane region" description="Helical" evidence="8">
    <location>
        <begin position="47"/>
        <end position="69"/>
    </location>
</feature>
<evidence type="ECO:0000256" key="4">
    <source>
        <dbReference type="ARBA" id="ARBA00022692"/>
    </source>
</evidence>
<comment type="caution">
    <text evidence="10">The sequence shown here is derived from an EMBL/GenBank/DDBJ whole genome shotgun (WGS) entry which is preliminary data.</text>
</comment>
<comment type="similarity">
    <text evidence="2">Belongs to the binding-protein-dependent transport system permease family. CysTW subfamily.</text>
</comment>
<comment type="subcellular location">
    <subcellularLocation>
        <location evidence="1 8">Cell membrane</location>
        <topology evidence="1 8">Multi-pass membrane protein</topology>
    </subcellularLocation>
</comment>
<dbReference type="PANTHER" id="PTHR30177">
    <property type="entry name" value="GLYCINE BETAINE/L-PROLINE TRANSPORT SYSTEM PERMEASE PROTEIN PROW"/>
    <property type="match status" value="1"/>
</dbReference>
<dbReference type="PROSITE" id="PS50928">
    <property type="entry name" value="ABC_TM1"/>
    <property type="match status" value="1"/>
</dbReference>